<dbReference type="OrthoDB" id="1041391at2"/>
<dbReference type="RefSeq" id="WP_008507346.1">
    <property type="nucleotide sequence ID" value="NZ_CM001403.1"/>
</dbReference>
<evidence type="ECO:0008006" key="3">
    <source>
        <dbReference type="Google" id="ProtNLM"/>
    </source>
</evidence>
<reference evidence="1" key="1">
    <citation type="submission" date="2011-09" db="EMBL/GenBank/DDBJ databases">
        <title>The permanent draft genome of Mucilaginibacter paludis DSM 18603.</title>
        <authorList>
            <consortium name="US DOE Joint Genome Institute (JGI-PGF)"/>
            <person name="Lucas S."/>
            <person name="Han J."/>
            <person name="Lapidus A."/>
            <person name="Bruce D."/>
            <person name="Goodwin L."/>
            <person name="Pitluck S."/>
            <person name="Peters L."/>
            <person name="Kyrpides N."/>
            <person name="Mavromatis K."/>
            <person name="Ivanova N."/>
            <person name="Mikhailova N."/>
            <person name="Held B."/>
            <person name="Detter J.C."/>
            <person name="Tapia R."/>
            <person name="Han C."/>
            <person name="Land M."/>
            <person name="Hauser L."/>
            <person name="Markowitz V."/>
            <person name="Cheng J.-F."/>
            <person name="Hugenholtz P."/>
            <person name="Woyke T."/>
            <person name="Wu D."/>
            <person name="Tindall B."/>
            <person name="Brambilla E."/>
            <person name="Klenk H.-P."/>
            <person name="Eisen J.A."/>
        </authorList>
    </citation>
    <scope>NUCLEOTIDE SEQUENCE [LARGE SCALE GENOMIC DNA]</scope>
    <source>
        <strain evidence="1">DSM 18603</strain>
    </source>
</reference>
<dbReference type="Proteomes" id="UP000002774">
    <property type="component" value="Chromosome"/>
</dbReference>
<gene>
    <name evidence="1" type="ORF">Mucpa_2952</name>
</gene>
<dbReference type="eggNOG" id="ENOG502ZS3U">
    <property type="taxonomic scope" value="Bacteria"/>
</dbReference>
<dbReference type="EMBL" id="CM001403">
    <property type="protein sequence ID" value="EHQ27060.1"/>
    <property type="molecule type" value="Genomic_DNA"/>
</dbReference>
<dbReference type="STRING" id="714943.Mucpa_2952"/>
<evidence type="ECO:0000313" key="1">
    <source>
        <dbReference type="EMBL" id="EHQ27060.1"/>
    </source>
</evidence>
<evidence type="ECO:0000313" key="2">
    <source>
        <dbReference type="Proteomes" id="UP000002774"/>
    </source>
</evidence>
<sequence>MKSLLTALLITIFLSGHSQTKDQFYGKAFKEQSQMLTGIVPVNFKRAVFLTEDAYSAGRLNYQSYCQSINGIAVLLQEMIRTKGISRFHTAGNWATFSFMTDSNAANHFKPFTYDFNDFTGAKDWTNMFVTKLLKTHGGNCHSLPYLYKILCEEVGASAFLALAPNHIYIKHLDEKNQWTNVELTNPGFPRDQWIIKEMAISVEAIKKNIYMAPLTTKQSIAMTMFDLAAGYKAKYGYDSFVLQVTNTALKYFPNAVPIIQFKANCLLTMIKSEQKRGIPDSVRLLAQISQHKKTMATVAALGYKDMPVELYEQWVRSVEKEKQKRTNLNR</sequence>
<keyword evidence="2" id="KW-1185">Reference proteome</keyword>
<accession>H1YBY2</accession>
<dbReference type="AlphaFoldDB" id="H1YBY2"/>
<protein>
    <recommendedName>
        <fullName evidence="3">Protein SirB1 N-terminal domain-containing protein</fullName>
    </recommendedName>
</protein>
<organism evidence="1 2">
    <name type="scientific">Mucilaginibacter paludis DSM 18603</name>
    <dbReference type="NCBI Taxonomy" id="714943"/>
    <lineage>
        <taxon>Bacteria</taxon>
        <taxon>Pseudomonadati</taxon>
        <taxon>Bacteroidota</taxon>
        <taxon>Sphingobacteriia</taxon>
        <taxon>Sphingobacteriales</taxon>
        <taxon>Sphingobacteriaceae</taxon>
        <taxon>Mucilaginibacter</taxon>
    </lineage>
</organism>
<dbReference type="HOGENOM" id="CLU_050008_0_0_10"/>
<proteinExistence type="predicted"/>
<name>H1YBY2_9SPHI</name>